<dbReference type="EMBL" id="MU004194">
    <property type="protein sequence ID" value="KAF2492050.1"/>
    <property type="molecule type" value="Genomic_DNA"/>
</dbReference>
<feature type="domain" description="Opioid growth factor receptor (OGFr) conserved" evidence="3">
    <location>
        <begin position="46"/>
        <end position="111"/>
    </location>
</feature>
<organism evidence="4 5">
    <name type="scientific">Lophium mytilinum</name>
    <dbReference type="NCBI Taxonomy" id="390894"/>
    <lineage>
        <taxon>Eukaryota</taxon>
        <taxon>Fungi</taxon>
        <taxon>Dikarya</taxon>
        <taxon>Ascomycota</taxon>
        <taxon>Pezizomycotina</taxon>
        <taxon>Dothideomycetes</taxon>
        <taxon>Pleosporomycetidae</taxon>
        <taxon>Mytilinidiales</taxon>
        <taxon>Mytilinidiaceae</taxon>
        <taxon>Lophium</taxon>
    </lineage>
</organism>
<comment type="similarity">
    <text evidence="1">Belongs to the opioid growth factor receptor family.</text>
</comment>
<feature type="compositionally biased region" description="Basic and acidic residues" evidence="2">
    <location>
        <begin position="292"/>
        <end position="313"/>
    </location>
</feature>
<name>A0A6A6QJ81_9PEZI</name>
<sequence>MGGTESKKGGDAPKVPLLIRFFDPEIHSPDARGRTLDDIIEHGDNWFEQCHDYVQMLFPLPEGSPFNFAAPVITRAVFDAFRARPELQAELRRAWVRMMKFYGFDVVQEAAEEGKSKEEADSEVEAEAEAGAESKAGTPSIEEANVSKHDGQAQETKESPDAVQSNEITATEPAMIESGTEVAIPAPEKRIKLVPASNHLKAFQNWVTRFDHNHLRITRVLRSLRVLGLQEECDVYFSMLVTVYEQYGRINERSLIYWKRAVERPLWIAPDDDKVPWLRVACKELEEAKELAEKKSKEVAEKDAVDGHVDGATDGKPPSYNASATTPCKPESAQSEFIEEAKDDFLVEADKAPKKSEETTRSPEDGKWENVQKGDTDKWDTIGKTDGEREKWSRVEGSTTS</sequence>
<dbReference type="AlphaFoldDB" id="A0A6A6QJ81"/>
<gene>
    <name evidence="4" type="ORF">BU16DRAFT_529430</name>
</gene>
<feature type="compositionally biased region" description="Basic and acidic residues" evidence="2">
    <location>
        <begin position="339"/>
        <end position="394"/>
    </location>
</feature>
<protein>
    <recommendedName>
        <fullName evidence="3">Opioid growth factor receptor (OGFr) conserved domain-containing protein</fullName>
    </recommendedName>
</protein>
<feature type="compositionally biased region" description="Acidic residues" evidence="2">
    <location>
        <begin position="120"/>
        <end position="130"/>
    </location>
</feature>
<feature type="region of interest" description="Disordered" evidence="2">
    <location>
        <begin position="113"/>
        <end position="179"/>
    </location>
</feature>
<feature type="compositionally biased region" description="Basic and acidic residues" evidence="2">
    <location>
        <begin position="145"/>
        <end position="160"/>
    </location>
</feature>
<dbReference type="PANTHER" id="PTHR14015">
    <property type="entry name" value="OPIOID GROWTH FACTOR RECEPTOR OGFR ZETA-TYPE OPIOID RECEPTOR"/>
    <property type="match status" value="1"/>
</dbReference>
<feature type="region of interest" description="Disordered" evidence="2">
    <location>
        <begin position="292"/>
        <end position="401"/>
    </location>
</feature>
<dbReference type="InterPro" id="IPR039574">
    <property type="entry name" value="OGFr"/>
</dbReference>
<feature type="domain" description="Opioid growth factor receptor (OGFr) conserved" evidence="3">
    <location>
        <begin position="192"/>
        <end position="258"/>
    </location>
</feature>
<dbReference type="PANTHER" id="PTHR14015:SF2">
    <property type="entry name" value="OPIOID GROWTH FACTOR RECEPTOR (OGFR) CONSERVED DOMAIN-CONTAINING PROTEIN"/>
    <property type="match status" value="1"/>
</dbReference>
<dbReference type="OrthoDB" id="9030204at2759"/>
<evidence type="ECO:0000313" key="4">
    <source>
        <dbReference type="EMBL" id="KAF2492050.1"/>
    </source>
</evidence>
<evidence type="ECO:0000313" key="5">
    <source>
        <dbReference type="Proteomes" id="UP000799750"/>
    </source>
</evidence>
<keyword evidence="5" id="KW-1185">Reference proteome</keyword>
<evidence type="ECO:0000256" key="1">
    <source>
        <dbReference type="ARBA" id="ARBA00010365"/>
    </source>
</evidence>
<evidence type="ECO:0000259" key="3">
    <source>
        <dbReference type="Pfam" id="PF04664"/>
    </source>
</evidence>
<dbReference type="Pfam" id="PF04664">
    <property type="entry name" value="OGFr_N"/>
    <property type="match status" value="2"/>
</dbReference>
<dbReference type="GO" id="GO:0140625">
    <property type="term" value="F:opioid growth factor receptor activity"/>
    <property type="evidence" value="ECO:0007669"/>
    <property type="project" value="InterPro"/>
</dbReference>
<dbReference type="Proteomes" id="UP000799750">
    <property type="component" value="Unassembled WGS sequence"/>
</dbReference>
<dbReference type="InterPro" id="IPR006757">
    <property type="entry name" value="OGF_rcpt"/>
</dbReference>
<evidence type="ECO:0000256" key="2">
    <source>
        <dbReference type="SAM" id="MobiDB-lite"/>
    </source>
</evidence>
<reference evidence="4" key="1">
    <citation type="journal article" date="2020" name="Stud. Mycol.">
        <title>101 Dothideomycetes genomes: a test case for predicting lifestyles and emergence of pathogens.</title>
        <authorList>
            <person name="Haridas S."/>
            <person name="Albert R."/>
            <person name="Binder M."/>
            <person name="Bloem J."/>
            <person name="Labutti K."/>
            <person name="Salamov A."/>
            <person name="Andreopoulos B."/>
            <person name="Baker S."/>
            <person name="Barry K."/>
            <person name="Bills G."/>
            <person name="Bluhm B."/>
            <person name="Cannon C."/>
            <person name="Castanera R."/>
            <person name="Culley D."/>
            <person name="Daum C."/>
            <person name="Ezra D."/>
            <person name="Gonzalez J."/>
            <person name="Henrissat B."/>
            <person name="Kuo A."/>
            <person name="Liang C."/>
            <person name="Lipzen A."/>
            <person name="Lutzoni F."/>
            <person name="Magnuson J."/>
            <person name="Mondo S."/>
            <person name="Nolan M."/>
            <person name="Ohm R."/>
            <person name="Pangilinan J."/>
            <person name="Park H.-J."/>
            <person name="Ramirez L."/>
            <person name="Alfaro M."/>
            <person name="Sun H."/>
            <person name="Tritt A."/>
            <person name="Yoshinaga Y."/>
            <person name="Zwiers L.-H."/>
            <person name="Turgeon B."/>
            <person name="Goodwin S."/>
            <person name="Spatafora J."/>
            <person name="Crous P."/>
            <person name="Grigoriev I."/>
        </authorList>
    </citation>
    <scope>NUCLEOTIDE SEQUENCE</scope>
    <source>
        <strain evidence="4">CBS 269.34</strain>
    </source>
</reference>
<accession>A0A6A6QJ81</accession>
<dbReference type="GO" id="GO:0016020">
    <property type="term" value="C:membrane"/>
    <property type="evidence" value="ECO:0007669"/>
    <property type="project" value="InterPro"/>
</dbReference>
<proteinExistence type="inferred from homology"/>